<name>A0AAD7AR71_9AGAR</name>
<feature type="non-terminal residue" evidence="1">
    <location>
        <position position="56"/>
    </location>
</feature>
<feature type="non-terminal residue" evidence="1">
    <location>
        <position position="1"/>
    </location>
</feature>
<sequence length="56" mass="6268">SNNQGVIGVLTVGKSYNAQENTILQQILQLYHKHSIWFTITYIPSKENPADPPSRG</sequence>
<dbReference type="Proteomes" id="UP001218218">
    <property type="component" value="Unassembled WGS sequence"/>
</dbReference>
<evidence type="ECO:0000313" key="1">
    <source>
        <dbReference type="EMBL" id="KAJ7366284.1"/>
    </source>
</evidence>
<reference evidence="1" key="1">
    <citation type="submission" date="2023-03" db="EMBL/GenBank/DDBJ databases">
        <title>Massive genome expansion in bonnet fungi (Mycena s.s.) driven by repeated elements and novel gene families across ecological guilds.</title>
        <authorList>
            <consortium name="Lawrence Berkeley National Laboratory"/>
            <person name="Harder C.B."/>
            <person name="Miyauchi S."/>
            <person name="Viragh M."/>
            <person name="Kuo A."/>
            <person name="Thoen E."/>
            <person name="Andreopoulos B."/>
            <person name="Lu D."/>
            <person name="Skrede I."/>
            <person name="Drula E."/>
            <person name="Henrissat B."/>
            <person name="Morin E."/>
            <person name="Kohler A."/>
            <person name="Barry K."/>
            <person name="LaButti K."/>
            <person name="Morin E."/>
            <person name="Salamov A."/>
            <person name="Lipzen A."/>
            <person name="Mereny Z."/>
            <person name="Hegedus B."/>
            <person name="Baldrian P."/>
            <person name="Stursova M."/>
            <person name="Weitz H."/>
            <person name="Taylor A."/>
            <person name="Grigoriev I.V."/>
            <person name="Nagy L.G."/>
            <person name="Martin F."/>
            <person name="Kauserud H."/>
        </authorList>
    </citation>
    <scope>NUCLEOTIDE SEQUENCE</scope>
    <source>
        <strain evidence="1">CBHHK002</strain>
    </source>
</reference>
<comment type="caution">
    <text evidence="1">The sequence shown here is derived from an EMBL/GenBank/DDBJ whole genome shotgun (WGS) entry which is preliminary data.</text>
</comment>
<dbReference type="AlphaFoldDB" id="A0AAD7AR71"/>
<dbReference type="EMBL" id="JARIHO010000002">
    <property type="protein sequence ID" value="KAJ7366284.1"/>
    <property type="molecule type" value="Genomic_DNA"/>
</dbReference>
<keyword evidence="2" id="KW-1185">Reference proteome</keyword>
<gene>
    <name evidence="1" type="ORF">DFH08DRAFT_662182</name>
</gene>
<organism evidence="1 2">
    <name type="scientific">Mycena albidolilacea</name>
    <dbReference type="NCBI Taxonomy" id="1033008"/>
    <lineage>
        <taxon>Eukaryota</taxon>
        <taxon>Fungi</taxon>
        <taxon>Dikarya</taxon>
        <taxon>Basidiomycota</taxon>
        <taxon>Agaricomycotina</taxon>
        <taxon>Agaricomycetes</taxon>
        <taxon>Agaricomycetidae</taxon>
        <taxon>Agaricales</taxon>
        <taxon>Marasmiineae</taxon>
        <taxon>Mycenaceae</taxon>
        <taxon>Mycena</taxon>
    </lineage>
</organism>
<protein>
    <submittedName>
        <fullName evidence="1">Uncharacterized protein</fullName>
    </submittedName>
</protein>
<accession>A0AAD7AR71</accession>
<evidence type="ECO:0000313" key="2">
    <source>
        <dbReference type="Proteomes" id="UP001218218"/>
    </source>
</evidence>
<proteinExistence type="predicted"/>